<comment type="similarity">
    <text evidence="1">Belongs to the C/M/P thioester hydrolase family.</text>
</comment>
<gene>
    <name evidence="5" type="ORF">R0135_16680</name>
</gene>
<keyword evidence="6" id="KW-1185">Reference proteome</keyword>
<dbReference type="CDD" id="cd03444">
    <property type="entry name" value="Thioesterase_II_repeat1"/>
    <property type="match status" value="1"/>
</dbReference>
<proteinExistence type="inferred from homology"/>
<sequence length="286" mass="32071">MSDLLQELLNHLEVKRIDTFLFTGSSPKRPRRIFGGQVLAQSLNAANRSIDGGRVAHSMHAHFLRPGNPAKQIVFEVDPTRDGRSFATRRVVAKQDGKPIFITSVSYQEIEEGLNHEAPMPEVVAPEGLQNDFDYWTEMAEKYPDRFDAPFSQAVERRVVKRRDYASPQPEDPISHMWFRVPGDLGDDANRHQTLIAFISDFALLGAALLPHPYTAASKKIQAASLDHAIWFHRPGRADDYLLYSMDSPNSGGGRGFSRGQFFSRDGRLIASTAQESLIRLRPSSP</sequence>
<dbReference type="InterPro" id="IPR025652">
    <property type="entry name" value="TesB_C"/>
</dbReference>
<feature type="domain" description="Acyl-CoA thioesterase-like N-terminal HotDog" evidence="4">
    <location>
        <begin position="32"/>
        <end position="107"/>
    </location>
</feature>
<dbReference type="Proteomes" id="UP001626537">
    <property type="component" value="Chromosome"/>
</dbReference>
<dbReference type="RefSeq" id="WP_407348047.1">
    <property type="nucleotide sequence ID" value="NZ_CP136864.1"/>
</dbReference>
<evidence type="ECO:0000256" key="2">
    <source>
        <dbReference type="ARBA" id="ARBA00022801"/>
    </source>
</evidence>
<evidence type="ECO:0000256" key="1">
    <source>
        <dbReference type="ARBA" id="ARBA00006538"/>
    </source>
</evidence>
<dbReference type="InterPro" id="IPR003703">
    <property type="entry name" value="Acyl_CoA_thio"/>
</dbReference>
<dbReference type="InterPro" id="IPR042171">
    <property type="entry name" value="Acyl-CoA_hotdog"/>
</dbReference>
<feature type="domain" description="Acyl-CoA thioesterase 2 C-terminal" evidence="3">
    <location>
        <begin position="170"/>
        <end position="276"/>
    </location>
</feature>
<dbReference type="SUPFAM" id="SSF54637">
    <property type="entry name" value="Thioesterase/thiol ester dehydrase-isomerase"/>
    <property type="match status" value="2"/>
</dbReference>
<keyword evidence="2" id="KW-0378">Hydrolase</keyword>
<evidence type="ECO:0000259" key="3">
    <source>
        <dbReference type="Pfam" id="PF02551"/>
    </source>
</evidence>
<dbReference type="PANTHER" id="PTHR11066:SF34">
    <property type="entry name" value="ACYL-COENZYME A THIOESTERASE 8"/>
    <property type="match status" value="1"/>
</dbReference>
<organism evidence="5 6">
    <name type="scientific">Congregibacter variabilis</name>
    <dbReference type="NCBI Taxonomy" id="3081200"/>
    <lineage>
        <taxon>Bacteria</taxon>
        <taxon>Pseudomonadati</taxon>
        <taxon>Pseudomonadota</taxon>
        <taxon>Gammaproteobacteria</taxon>
        <taxon>Cellvibrionales</taxon>
        <taxon>Halieaceae</taxon>
        <taxon>Congregibacter</taxon>
    </lineage>
</organism>
<evidence type="ECO:0000259" key="4">
    <source>
        <dbReference type="Pfam" id="PF13622"/>
    </source>
</evidence>
<evidence type="ECO:0000313" key="6">
    <source>
        <dbReference type="Proteomes" id="UP001626537"/>
    </source>
</evidence>
<dbReference type="InterPro" id="IPR029069">
    <property type="entry name" value="HotDog_dom_sf"/>
</dbReference>
<dbReference type="Pfam" id="PF02551">
    <property type="entry name" value="Acyl_CoA_thio"/>
    <property type="match status" value="1"/>
</dbReference>
<dbReference type="CDD" id="cd03445">
    <property type="entry name" value="Thioesterase_II_repeat2"/>
    <property type="match status" value="1"/>
</dbReference>
<dbReference type="EMBL" id="CP136864">
    <property type="protein sequence ID" value="WOJ93399.1"/>
    <property type="molecule type" value="Genomic_DNA"/>
</dbReference>
<dbReference type="Pfam" id="PF13622">
    <property type="entry name" value="4HBT_3"/>
    <property type="match status" value="1"/>
</dbReference>
<dbReference type="InterPro" id="IPR049449">
    <property type="entry name" value="TesB_ACOT8-like_N"/>
</dbReference>
<dbReference type="PANTHER" id="PTHR11066">
    <property type="entry name" value="ACYL-COA THIOESTERASE"/>
    <property type="match status" value="1"/>
</dbReference>
<reference evidence="5 6" key="1">
    <citation type="submission" date="2023-10" db="EMBL/GenBank/DDBJ databases">
        <title>Two novel species belonging to the OM43/NOR5 clade.</title>
        <authorList>
            <person name="Park M."/>
        </authorList>
    </citation>
    <scope>NUCLEOTIDE SEQUENCE [LARGE SCALE GENOMIC DNA]</scope>
    <source>
        <strain evidence="5 6">IMCC43200</strain>
    </source>
</reference>
<dbReference type="Gene3D" id="2.40.160.210">
    <property type="entry name" value="Acyl-CoA thioesterase, double hotdog domain"/>
    <property type="match status" value="1"/>
</dbReference>
<accession>A0ABZ0I1K7</accession>
<protein>
    <submittedName>
        <fullName evidence="5">Acyl-CoA thioesterase II</fullName>
    </submittedName>
</protein>
<evidence type="ECO:0000313" key="5">
    <source>
        <dbReference type="EMBL" id="WOJ93399.1"/>
    </source>
</evidence>
<name>A0ABZ0I1K7_9GAMM</name>